<evidence type="ECO:0000313" key="5">
    <source>
        <dbReference type="Proteomes" id="UP000516437"/>
    </source>
</evidence>
<dbReference type="SUPFAM" id="SSF50249">
    <property type="entry name" value="Nucleic acid-binding proteins"/>
    <property type="match status" value="1"/>
</dbReference>
<comment type="subcellular location">
    <subcellularLocation>
        <location evidence="1">Nucleus</location>
    </subcellularLocation>
</comment>
<accession>A0A6A1WCG2</accession>
<dbReference type="GO" id="GO:0003677">
    <property type="term" value="F:DNA binding"/>
    <property type="evidence" value="ECO:0007669"/>
    <property type="project" value="InterPro"/>
</dbReference>
<evidence type="ECO:0000256" key="1">
    <source>
        <dbReference type="ARBA" id="ARBA00004123"/>
    </source>
</evidence>
<comment type="caution">
    <text evidence="4">The sequence shown here is derived from an EMBL/GenBank/DDBJ whole genome shotgun (WGS) entry which is preliminary data.</text>
</comment>
<dbReference type="GO" id="GO:0031981">
    <property type="term" value="C:nuclear lumen"/>
    <property type="evidence" value="ECO:0007669"/>
    <property type="project" value="UniProtKB-ARBA"/>
</dbReference>
<reference evidence="4 5" key="1">
    <citation type="journal article" date="2019" name="Plant Biotechnol. J.">
        <title>The red bayberry genome and genetic basis of sex determination.</title>
        <authorList>
            <person name="Jia H.M."/>
            <person name="Jia H.J."/>
            <person name="Cai Q.L."/>
            <person name="Wang Y."/>
            <person name="Zhao H.B."/>
            <person name="Yang W.F."/>
            <person name="Wang G.Y."/>
            <person name="Li Y.H."/>
            <person name="Zhan D.L."/>
            <person name="Shen Y.T."/>
            <person name="Niu Q.F."/>
            <person name="Chang L."/>
            <person name="Qiu J."/>
            <person name="Zhao L."/>
            <person name="Xie H.B."/>
            <person name="Fu W.Y."/>
            <person name="Jin J."/>
            <person name="Li X.W."/>
            <person name="Jiao Y."/>
            <person name="Zhou C.C."/>
            <person name="Tu T."/>
            <person name="Chai C.Y."/>
            <person name="Gao J.L."/>
            <person name="Fan L.J."/>
            <person name="van de Weg E."/>
            <person name="Wang J.Y."/>
            <person name="Gao Z.S."/>
        </authorList>
    </citation>
    <scope>NUCLEOTIDE SEQUENCE [LARGE SCALE GENOMIC DNA]</scope>
    <source>
        <tissue evidence="4">Leaves</tissue>
    </source>
</reference>
<evidence type="ECO:0000313" key="4">
    <source>
        <dbReference type="EMBL" id="KAB1222583.1"/>
    </source>
</evidence>
<evidence type="ECO:0000256" key="3">
    <source>
        <dbReference type="ARBA" id="ARBA00023242"/>
    </source>
</evidence>
<keyword evidence="5" id="KW-1185">Reference proteome</keyword>
<keyword evidence="3" id="KW-0539">Nucleus</keyword>
<dbReference type="PANTHER" id="PTHR47058:SF3">
    <property type="entry name" value="REPLICATION PROTEIN A 14 KDA SUBUNIT A-RELATED"/>
    <property type="match status" value="1"/>
</dbReference>
<proteinExistence type="inferred from homology"/>
<dbReference type="EMBL" id="RXIC02000020">
    <property type="protein sequence ID" value="KAB1222583.1"/>
    <property type="molecule type" value="Genomic_DNA"/>
</dbReference>
<dbReference type="InterPro" id="IPR012340">
    <property type="entry name" value="NA-bd_OB-fold"/>
</dbReference>
<dbReference type="AlphaFoldDB" id="A0A6A1WCG2"/>
<dbReference type="Proteomes" id="UP000516437">
    <property type="component" value="Chromosome 2"/>
</dbReference>
<dbReference type="GO" id="GO:0006281">
    <property type="term" value="P:DNA repair"/>
    <property type="evidence" value="ECO:0007669"/>
    <property type="project" value="InterPro"/>
</dbReference>
<dbReference type="PANTHER" id="PTHR47058">
    <property type="entry name" value="REPLICATION PROTEIN A 14 KDA SUBUNIT A-RELATED"/>
    <property type="match status" value="1"/>
</dbReference>
<dbReference type="Gene3D" id="2.40.50.140">
    <property type="entry name" value="Nucleic acid-binding proteins"/>
    <property type="match status" value="1"/>
</dbReference>
<protein>
    <submittedName>
        <fullName evidence="4">Replication protein A 14 kDa subunit B</fullName>
    </submittedName>
</protein>
<sequence length="156" mass="17191">MDTSNPAVFVNAEQLRLYVGRRVRAVIQILRSDSGVVMGNSTDENQIAVKGSPPSPLSKFVEVIGIADSEKSIRAEIWTNFGDSFGMAFCFFCQNSFGSELCQCYGSIHITKLLLLSERLFGSRVALHPYALVIGLRRMVGCSPLHVHDLCRSSSF</sequence>
<dbReference type="InterPro" id="IPR013970">
    <property type="entry name" value="Rfa2"/>
</dbReference>
<organism evidence="4 5">
    <name type="scientific">Morella rubra</name>
    <name type="common">Chinese bayberry</name>
    <dbReference type="NCBI Taxonomy" id="262757"/>
    <lineage>
        <taxon>Eukaryota</taxon>
        <taxon>Viridiplantae</taxon>
        <taxon>Streptophyta</taxon>
        <taxon>Embryophyta</taxon>
        <taxon>Tracheophyta</taxon>
        <taxon>Spermatophyta</taxon>
        <taxon>Magnoliopsida</taxon>
        <taxon>eudicotyledons</taxon>
        <taxon>Gunneridae</taxon>
        <taxon>Pentapetalae</taxon>
        <taxon>rosids</taxon>
        <taxon>fabids</taxon>
        <taxon>Fagales</taxon>
        <taxon>Myricaceae</taxon>
        <taxon>Morella</taxon>
    </lineage>
</organism>
<dbReference type="Pfam" id="PF08661">
    <property type="entry name" value="Rep_fac-A_3"/>
    <property type="match status" value="1"/>
</dbReference>
<evidence type="ECO:0000256" key="2">
    <source>
        <dbReference type="ARBA" id="ARBA00009761"/>
    </source>
</evidence>
<name>A0A6A1WCG2_9ROSI</name>
<comment type="similarity">
    <text evidence="2">Belongs to the replication factor A protein 3 family.</text>
</comment>
<dbReference type="GO" id="GO:0006260">
    <property type="term" value="P:DNA replication"/>
    <property type="evidence" value="ECO:0007669"/>
    <property type="project" value="InterPro"/>
</dbReference>
<dbReference type="OrthoDB" id="188186at2759"/>
<gene>
    <name evidence="4" type="ORF">CJ030_MR2G004935</name>
</gene>
<dbReference type="GO" id="GO:0006310">
    <property type="term" value="P:DNA recombination"/>
    <property type="evidence" value="ECO:0007669"/>
    <property type="project" value="InterPro"/>
</dbReference>